<dbReference type="Proteomes" id="UP000030108">
    <property type="component" value="Unassembled WGS sequence"/>
</dbReference>
<accession>X8JR25</accession>
<sequence>MHSGRVTTRGNYGRTCAQNTLNKTRTSKLNIYM</sequence>
<organism evidence="1 2">
    <name type="scientific">Rhizoctonia solani AG-3 Rhs1AP</name>
    <dbReference type="NCBI Taxonomy" id="1086054"/>
    <lineage>
        <taxon>Eukaryota</taxon>
        <taxon>Fungi</taxon>
        <taxon>Dikarya</taxon>
        <taxon>Basidiomycota</taxon>
        <taxon>Agaricomycotina</taxon>
        <taxon>Agaricomycetes</taxon>
        <taxon>Cantharellales</taxon>
        <taxon>Ceratobasidiaceae</taxon>
        <taxon>Rhizoctonia</taxon>
    </lineage>
</organism>
<dbReference type="AlphaFoldDB" id="X8JR25"/>
<protein>
    <submittedName>
        <fullName evidence="1">Uncharacterized protein</fullName>
    </submittedName>
</protein>
<gene>
    <name evidence="1" type="ORF">RSOL_450330</name>
</gene>
<dbReference type="EMBL" id="JATN01000311">
    <property type="protein sequence ID" value="EUC65646.1"/>
    <property type="molecule type" value="Genomic_DNA"/>
</dbReference>
<name>X8JR25_9AGAM</name>
<evidence type="ECO:0000313" key="1">
    <source>
        <dbReference type="EMBL" id="EUC65646.1"/>
    </source>
</evidence>
<evidence type="ECO:0000313" key="2">
    <source>
        <dbReference type="Proteomes" id="UP000030108"/>
    </source>
</evidence>
<proteinExistence type="predicted"/>
<reference evidence="2" key="1">
    <citation type="journal article" date="2014" name="Genome Announc.">
        <title>Draft genome sequence of the plant-pathogenic soil fungus Rhizoctonia solani anastomosis group 3 strain Rhs1AP.</title>
        <authorList>
            <person name="Cubeta M.A."/>
            <person name="Thomas E."/>
            <person name="Dean R.A."/>
            <person name="Jabaji S."/>
            <person name="Neate S.M."/>
            <person name="Tavantzis S."/>
            <person name="Toda T."/>
            <person name="Vilgalys R."/>
            <person name="Bharathan N."/>
            <person name="Fedorova-Abrams N."/>
            <person name="Pakala S.B."/>
            <person name="Pakala S.M."/>
            <person name="Zafar N."/>
            <person name="Joardar V."/>
            <person name="Losada L."/>
            <person name="Nierman W.C."/>
        </authorList>
    </citation>
    <scope>NUCLEOTIDE SEQUENCE [LARGE SCALE GENOMIC DNA]</scope>
    <source>
        <strain evidence="2">AG-3</strain>
    </source>
</reference>
<comment type="caution">
    <text evidence="1">The sequence shown here is derived from an EMBL/GenBank/DDBJ whole genome shotgun (WGS) entry which is preliminary data.</text>
</comment>